<organism evidence="2 3">
    <name type="scientific">Meloidogyne incognita</name>
    <name type="common">Southern root-knot nematode worm</name>
    <name type="synonym">Oxyuris incognita</name>
    <dbReference type="NCBI Taxonomy" id="6306"/>
    <lineage>
        <taxon>Eukaryota</taxon>
        <taxon>Metazoa</taxon>
        <taxon>Ecdysozoa</taxon>
        <taxon>Nematoda</taxon>
        <taxon>Chromadorea</taxon>
        <taxon>Rhabditida</taxon>
        <taxon>Tylenchina</taxon>
        <taxon>Tylenchomorpha</taxon>
        <taxon>Tylenchoidea</taxon>
        <taxon>Meloidogynidae</taxon>
        <taxon>Meloidogyninae</taxon>
        <taxon>Meloidogyne</taxon>
        <taxon>Meloidogyne incognita group</taxon>
    </lineage>
</organism>
<feature type="region of interest" description="Disordered" evidence="1">
    <location>
        <begin position="1"/>
        <end position="31"/>
    </location>
</feature>
<keyword evidence="2" id="KW-1185">Reference proteome</keyword>
<dbReference type="AlphaFoldDB" id="A0A914KNM2"/>
<evidence type="ECO:0000256" key="1">
    <source>
        <dbReference type="SAM" id="MobiDB-lite"/>
    </source>
</evidence>
<evidence type="ECO:0000313" key="3">
    <source>
        <dbReference type="WBParaSite" id="Minc3s00039g02273"/>
    </source>
</evidence>
<protein>
    <submittedName>
        <fullName evidence="3">Candidate secreted effector</fullName>
    </submittedName>
</protein>
<reference evidence="3" key="1">
    <citation type="submission" date="2022-11" db="UniProtKB">
        <authorList>
            <consortium name="WormBaseParasite"/>
        </authorList>
    </citation>
    <scope>IDENTIFICATION</scope>
</reference>
<accession>A0A914KNM2</accession>
<name>A0A914KNM2_MELIC</name>
<dbReference type="WBParaSite" id="Minc3s00039g02273">
    <property type="protein sequence ID" value="Minc3s00039g02273"/>
    <property type="gene ID" value="Minc3s00039g02273"/>
</dbReference>
<evidence type="ECO:0000313" key="2">
    <source>
        <dbReference type="Proteomes" id="UP000887563"/>
    </source>
</evidence>
<proteinExistence type="predicted"/>
<sequence>MRPMDILRSDMSASNGHVPDDASNGHVPDDSVSIPISKYSTSEFRIFSQFQFL</sequence>
<dbReference type="Proteomes" id="UP000887563">
    <property type="component" value="Unplaced"/>
</dbReference>